<evidence type="ECO:0000313" key="1">
    <source>
        <dbReference type="EMBL" id="KAG6970096.1"/>
    </source>
</evidence>
<organism evidence="1 2">
    <name type="scientific">Phytophthora cactorum</name>
    <dbReference type="NCBI Taxonomy" id="29920"/>
    <lineage>
        <taxon>Eukaryota</taxon>
        <taxon>Sar</taxon>
        <taxon>Stramenopiles</taxon>
        <taxon>Oomycota</taxon>
        <taxon>Peronosporomycetes</taxon>
        <taxon>Peronosporales</taxon>
        <taxon>Peronosporaceae</taxon>
        <taxon>Phytophthora</taxon>
    </lineage>
</organism>
<dbReference type="OrthoDB" id="89797at2759"/>
<dbReference type="VEuPathDB" id="FungiDB:PC110_g3047"/>
<gene>
    <name evidence="1" type="ORF">JG687_00002836</name>
</gene>
<reference evidence="1" key="1">
    <citation type="submission" date="2021-01" db="EMBL/GenBank/DDBJ databases">
        <title>Phytophthora aleatoria, a newly-described species from Pinus radiata is distinct from Phytophthora cactorum isolates based on comparative genomics.</title>
        <authorList>
            <person name="Mcdougal R."/>
            <person name="Panda P."/>
            <person name="Williams N."/>
            <person name="Studholme D.J."/>
        </authorList>
    </citation>
    <scope>NUCLEOTIDE SEQUENCE</scope>
    <source>
        <strain evidence="1">NZFS 3830</strain>
    </source>
</reference>
<dbReference type="AlphaFoldDB" id="A0A8T1UUE2"/>
<proteinExistence type="predicted"/>
<sequence length="338" mass="38760">MDAAREILEKTRPICAGGYSTHELNLLIEDLIKLYFFKAVHTEALAITTYVRDHHELLSQFQTTLSETNNSRRRALVVPVSTRWYSLYTCLSRTVFEAAVSNLIQNSASSPAAKKKCRQVNNSIRDRGFWNKLEQVVGFLGPVIEALRELESDNCPISRVYSRFRELLNHPAYGTEIEQSDLQAAIKTWVEYHWNFVQTDATGLAFLLDSHTNLNRFVGSDEGDTIKQGCAFAERSGILARLGVSRAQFNGSLYHFTGVKRRWSPGKRAEYAGAEPRAWWYSNQNEHPLVWEIAKLVIRYSDFFSSEQARVEYHGFHPFQEAQQVDDKKGRHVSVHLR</sequence>
<evidence type="ECO:0000313" key="2">
    <source>
        <dbReference type="Proteomes" id="UP000688947"/>
    </source>
</evidence>
<protein>
    <submittedName>
        <fullName evidence="1">Uncharacterized protein</fullName>
    </submittedName>
</protein>
<dbReference type="EMBL" id="JAENGZ010000081">
    <property type="protein sequence ID" value="KAG6970096.1"/>
    <property type="molecule type" value="Genomic_DNA"/>
</dbReference>
<comment type="caution">
    <text evidence="1">The sequence shown here is derived from an EMBL/GenBank/DDBJ whole genome shotgun (WGS) entry which is preliminary data.</text>
</comment>
<dbReference type="Proteomes" id="UP000688947">
    <property type="component" value="Unassembled WGS sequence"/>
</dbReference>
<name>A0A8T1UUE2_9STRA</name>
<accession>A0A8T1UUE2</accession>